<dbReference type="Pfam" id="PF01527">
    <property type="entry name" value="HTH_Tnp_1"/>
    <property type="match status" value="1"/>
</dbReference>
<reference evidence="2 3" key="1">
    <citation type="submission" date="2017-05" db="EMBL/GenBank/DDBJ databases">
        <title>Genome sequence of Candidatus Fukatsuia symbiotica and Candidatus Hamiltonella defensa from Acyrthosiphon pisum strain 5D.</title>
        <authorList>
            <person name="Patel V.A."/>
            <person name="Chevignon G."/>
            <person name="Russell J.A."/>
            <person name="Oliver K.M."/>
        </authorList>
    </citation>
    <scope>NUCLEOTIDE SEQUENCE [LARGE SCALE GENOMIC DNA]</scope>
    <source>
        <strain evidence="2 3">5D</strain>
    </source>
</reference>
<dbReference type="InterPro" id="IPR009057">
    <property type="entry name" value="Homeodomain-like_sf"/>
</dbReference>
<evidence type="ECO:0008006" key="4">
    <source>
        <dbReference type="Google" id="ProtNLM"/>
    </source>
</evidence>
<evidence type="ECO:0000256" key="1">
    <source>
        <dbReference type="ARBA" id="ARBA00009964"/>
    </source>
</evidence>
<dbReference type="AlphaFoldDB" id="A0A2U8I8B0"/>
<comment type="similarity">
    <text evidence="1">Belongs to the transposase 8 family.</text>
</comment>
<dbReference type="GO" id="GO:0003677">
    <property type="term" value="F:DNA binding"/>
    <property type="evidence" value="ECO:0007669"/>
    <property type="project" value="InterPro"/>
</dbReference>
<name>A0A2U8I8B0_9GAMM</name>
<protein>
    <recommendedName>
        <fullName evidence="4">Transposase</fullName>
    </recommendedName>
</protein>
<dbReference type="KEGG" id="fsm:CCS41_06400"/>
<dbReference type="Proteomes" id="UP000261875">
    <property type="component" value="Chromosome"/>
</dbReference>
<keyword evidence="3" id="KW-1185">Reference proteome</keyword>
<gene>
    <name evidence="2" type="ORF">CCS41_06400</name>
</gene>
<dbReference type="InterPro" id="IPR002514">
    <property type="entry name" value="Transposase_8"/>
</dbReference>
<evidence type="ECO:0000313" key="2">
    <source>
        <dbReference type="EMBL" id="AWK14194.1"/>
    </source>
</evidence>
<sequence length="46" mass="5201">MSPQKFTPEFKHEVANLVIEQNYTISQASTAMGVSKSALRHWVIPK</sequence>
<dbReference type="SUPFAM" id="SSF46689">
    <property type="entry name" value="Homeodomain-like"/>
    <property type="match status" value="1"/>
</dbReference>
<dbReference type="GO" id="GO:0004803">
    <property type="term" value="F:transposase activity"/>
    <property type="evidence" value="ECO:0007669"/>
    <property type="project" value="InterPro"/>
</dbReference>
<proteinExistence type="inferred from homology"/>
<dbReference type="RefSeq" id="WP_119797393.1">
    <property type="nucleotide sequence ID" value="NZ_CP021659.1"/>
</dbReference>
<accession>A0A2U8I8B0</accession>
<dbReference type="OrthoDB" id="9810995at2"/>
<organism evidence="2 3">
    <name type="scientific">Candidatus Fukatsuia symbiotica</name>
    <dbReference type="NCBI Taxonomy" id="1878942"/>
    <lineage>
        <taxon>Bacteria</taxon>
        <taxon>Pseudomonadati</taxon>
        <taxon>Pseudomonadota</taxon>
        <taxon>Gammaproteobacteria</taxon>
        <taxon>Enterobacterales</taxon>
        <taxon>Yersiniaceae</taxon>
        <taxon>Candidatus Fukatsuia</taxon>
    </lineage>
</organism>
<evidence type="ECO:0000313" key="3">
    <source>
        <dbReference type="Proteomes" id="UP000261875"/>
    </source>
</evidence>
<dbReference type="GO" id="GO:0006313">
    <property type="term" value="P:DNA transposition"/>
    <property type="evidence" value="ECO:0007669"/>
    <property type="project" value="InterPro"/>
</dbReference>
<dbReference type="EMBL" id="CP021659">
    <property type="protein sequence ID" value="AWK14194.1"/>
    <property type="molecule type" value="Genomic_DNA"/>
</dbReference>